<dbReference type="Gene3D" id="3.40.309.10">
    <property type="entry name" value="Aldehyde Dehydrogenase, Chain A, domain 2"/>
    <property type="match status" value="1"/>
</dbReference>
<proteinExistence type="inferred from homology"/>
<reference evidence="4 5" key="1">
    <citation type="submission" date="2017-05" db="EMBL/GenBank/DDBJ databases">
        <title>Complete and WGS of Bordetella genogroups.</title>
        <authorList>
            <person name="Spilker T."/>
            <person name="LiPuma J."/>
        </authorList>
    </citation>
    <scope>NUCLEOTIDE SEQUENCE [LARGE SCALE GENOMIC DNA]</scope>
    <source>
        <strain evidence="4 5">AU9919</strain>
    </source>
</reference>
<dbReference type="InterPro" id="IPR050740">
    <property type="entry name" value="Aldehyde_DH_Superfamily"/>
</dbReference>
<comment type="similarity">
    <text evidence="1">Belongs to the aldehyde dehydrogenase family.</text>
</comment>
<dbReference type="InterPro" id="IPR015590">
    <property type="entry name" value="Aldehyde_DH_dom"/>
</dbReference>
<sequence>MSSYPDTLLLIDNEWREAKGNKRIDVVNPATGAKIGQVANASREDLDDALAATQRGFETWREMSAHERCSIMRKAAVLVRERADDIARLLTQEQGKPLGEARIEVLAGSEIIDWFANEALRVYGRIIPARNTAAQQMVLKEPVGPVAAFTPWNFPVNQIVRKLGAALASGCSFLVKAPEETPASPAALLNCFVDAGIPKGVIGLVFGSPAEISSYLIPHPIIRKVTFTGSTPVGKQLAALAGQHMKRVTMELGGHAPVIVAEDADVELAVKASGGAKFRNAGQVCISPTRFLVHSAVKADFEKAFVAHAEKLKLGDGLTEGTTLGPLANDRRLAAMDKIVKNAREKGARIATGGERVGTAGNFFAPTILSDVPLDADVFNEEPFGPIAAIRSFETLDEAIREANRLPYGLAAYAYTRSFKSVTELSRRLEVGMVWINQAASPSAELPFGGVKDSGYGSEGGPEALEAYLVTKAVSVVGV</sequence>
<dbReference type="OrthoDB" id="6187633at2"/>
<dbReference type="Pfam" id="PF00171">
    <property type="entry name" value="Aldedh"/>
    <property type="match status" value="1"/>
</dbReference>
<keyword evidence="2" id="KW-0560">Oxidoreductase</keyword>
<dbReference type="InterPro" id="IPR016161">
    <property type="entry name" value="Ald_DH/histidinol_DH"/>
</dbReference>
<dbReference type="Gene3D" id="3.40.605.10">
    <property type="entry name" value="Aldehyde Dehydrogenase, Chain A, domain 1"/>
    <property type="match status" value="1"/>
</dbReference>
<dbReference type="PANTHER" id="PTHR43353">
    <property type="entry name" value="SUCCINATE-SEMIALDEHYDE DEHYDROGENASE, MITOCHONDRIAL"/>
    <property type="match status" value="1"/>
</dbReference>
<feature type="domain" description="Aldehyde dehydrogenase" evidence="3">
    <location>
        <begin position="15"/>
        <end position="474"/>
    </location>
</feature>
<dbReference type="GO" id="GO:0009450">
    <property type="term" value="P:gamma-aminobutyric acid catabolic process"/>
    <property type="evidence" value="ECO:0007669"/>
    <property type="project" value="TreeGrafter"/>
</dbReference>
<dbReference type="InterPro" id="IPR016162">
    <property type="entry name" value="Ald_DH_N"/>
</dbReference>
<gene>
    <name evidence="4" type="ORF">CAL20_19580</name>
</gene>
<dbReference type="InterPro" id="IPR016163">
    <property type="entry name" value="Ald_DH_C"/>
</dbReference>
<evidence type="ECO:0000256" key="2">
    <source>
        <dbReference type="ARBA" id="ARBA00023002"/>
    </source>
</evidence>
<name>A0A261TUF3_9BORD</name>
<dbReference type="FunFam" id="3.40.309.10:FF:000009">
    <property type="entry name" value="Aldehyde dehydrogenase A"/>
    <property type="match status" value="1"/>
</dbReference>
<dbReference type="SUPFAM" id="SSF53720">
    <property type="entry name" value="ALDH-like"/>
    <property type="match status" value="1"/>
</dbReference>
<evidence type="ECO:0000259" key="3">
    <source>
        <dbReference type="Pfam" id="PF00171"/>
    </source>
</evidence>
<dbReference type="RefSeq" id="WP_094822753.1">
    <property type="nucleotide sequence ID" value="NZ_NEVO01000014.1"/>
</dbReference>
<keyword evidence="5" id="KW-1185">Reference proteome</keyword>
<dbReference type="GO" id="GO:0004777">
    <property type="term" value="F:succinate-semialdehyde dehydrogenase (NAD+) activity"/>
    <property type="evidence" value="ECO:0007669"/>
    <property type="project" value="TreeGrafter"/>
</dbReference>
<dbReference type="PANTHER" id="PTHR43353:SF5">
    <property type="entry name" value="SUCCINATE-SEMIALDEHYDE DEHYDROGENASE, MITOCHONDRIAL"/>
    <property type="match status" value="1"/>
</dbReference>
<dbReference type="EMBL" id="NEVQ01000020">
    <property type="protein sequence ID" value="OZI52867.1"/>
    <property type="molecule type" value="Genomic_DNA"/>
</dbReference>
<dbReference type="FunFam" id="3.40.605.10:FF:000033">
    <property type="entry name" value="NAD-dependent succinate-semialdehyde dehydrogenase"/>
    <property type="match status" value="1"/>
</dbReference>
<dbReference type="AlphaFoldDB" id="A0A261TUF3"/>
<dbReference type="CDD" id="cd07103">
    <property type="entry name" value="ALDH_F5_SSADH_GabD"/>
    <property type="match status" value="1"/>
</dbReference>
<protein>
    <submittedName>
        <fullName evidence="4">NAD-dependent succinate-semialdehyde dehydrogenase</fullName>
    </submittedName>
</protein>
<accession>A0A261TUF3</accession>
<comment type="caution">
    <text evidence="4">The sequence shown here is derived from an EMBL/GenBank/DDBJ whole genome shotgun (WGS) entry which is preliminary data.</text>
</comment>
<dbReference type="Proteomes" id="UP000216885">
    <property type="component" value="Unassembled WGS sequence"/>
</dbReference>
<evidence type="ECO:0000313" key="5">
    <source>
        <dbReference type="Proteomes" id="UP000216885"/>
    </source>
</evidence>
<organism evidence="4 5">
    <name type="scientific">Bordetella genomosp. 4</name>
    <dbReference type="NCBI Taxonomy" id="463044"/>
    <lineage>
        <taxon>Bacteria</taxon>
        <taxon>Pseudomonadati</taxon>
        <taxon>Pseudomonadota</taxon>
        <taxon>Betaproteobacteria</taxon>
        <taxon>Burkholderiales</taxon>
        <taxon>Alcaligenaceae</taxon>
        <taxon>Bordetella</taxon>
    </lineage>
</organism>
<evidence type="ECO:0000256" key="1">
    <source>
        <dbReference type="ARBA" id="ARBA00009986"/>
    </source>
</evidence>
<evidence type="ECO:0000313" key="4">
    <source>
        <dbReference type="EMBL" id="OZI52867.1"/>
    </source>
</evidence>